<dbReference type="Pfam" id="PF17820">
    <property type="entry name" value="PDZ_6"/>
    <property type="match status" value="1"/>
</dbReference>
<evidence type="ECO:0000256" key="1">
    <source>
        <dbReference type="ARBA" id="ARBA00009179"/>
    </source>
</evidence>
<keyword evidence="7" id="KW-1185">Reference proteome</keyword>
<accession>A0A848E8U6</accession>
<dbReference type="SMART" id="SM00245">
    <property type="entry name" value="TSPc"/>
    <property type="match status" value="1"/>
</dbReference>
<dbReference type="PROSITE" id="PS50106">
    <property type="entry name" value="PDZ"/>
    <property type="match status" value="1"/>
</dbReference>
<gene>
    <name evidence="6" type="ORF">GWK16_00165</name>
</gene>
<dbReference type="Gene3D" id="3.90.226.10">
    <property type="entry name" value="2-enoyl-CoA Hydratase, Chain A, domain 1"/>
    <property type="match status" value="1"/>
</dbReference>
<proteinExistence type="inferred from homology"/>
<evidence type="ECO:0000259" key="5">
    <source>
        <dbReference type="PROSITE" id="PS50106"/>
    </source>
</evidence>
<dbReference type="InterPro" id="IPR036034">
    <property type="entry name" value="PDZ_sf"/>
</dbReference>
<name>A0A848E8U6_9PROT</name>
<dbReference type="GO" id="GO:0007165">
    <property type="term" value="P:signal transduction"/>
    <property type="evidence" value="ECO:0007669"/>
    <property type="project" value="TreeGrafter"/>
</dbReference>
<dbReference type="InterPro" id="IPR029045">
    <property type="entry name" value="ClpP/crotonase-like_dom_sf"/>
</dbReference>
<dbReference type="SUPFAM" id="SSF50156">
    <property type="entry name" value="PDZ domain-like"/>
    <property type="match status" value="1"/>
</dbReference>
<keyword evidence="4" id="KW-0720">Serine protease</keyword>
<evidence type="ECO:0000256" key="2">
    <source>
        <dbReference type="ARBA" id="ARBA00022670"/>
    </source>
</evidence>
<dbReference type="InterPro" id="IPR005151">
    <property type="entry name" value="Tail-specific_protease"/>
</dbReference>
<reference evidence="6 7" key="1">
    <citation type="submission" date="2020-03" db="EMBL/GenBank/DDBJ databases">
        <authorList>
            <person name="Sun Q."/>
        </authorList>
    </citation>
    <scope>NUCLEOTIDE SEQUENCE [LARGE SCALE GENOMIC DNA]</scope>
    <source>
        <strain evidence="6 7">JC162</strain>
    </source>
</reference>
<organism evidence="6 7">
    <name type="scientific">Neoroseomonas marina</name>
    <dbReference type="NCBI Taxonomy" id="1232220"/>
    <lineage>
        <taxon>Bacteria</taxon>
        <taxon>Pseudomonadati</taxon>
        <taxon>Pseudomonadota</taxon>
        <taxon>Alphaproteobacteria</taxon>
        <taxon>Acetobacterales</taxon>
        <taxon>Acetobacteraceae</taxon>
        <taxon>Neoroseomonas</taxon>
    </lineage>
</organism>
<dbReference type="Gene3D" id="3.30.750.44">
    <property type="match status" value="1"/>
</dbReference>
<dbReference type="InterPro" id="IPR004447">
    <property type="entry name" value="Peptidase_S41A"/>
</dbReference>
<comment type="caution">
    <text evidence="6">The sequence shown here is derived from an EMBL/GenBank/DDBJ whole genome shotgun (WGS) entry which is preliminary data.</text>
</comment>
<dbReference type="AlphaFoldDB" id="A0A848E8U6"/>
<dbReference type="PANTHER" id="PTHR32060:SF30">
    <property type="entry name" value="CARBOXY-TERMINAL PROCESSING PROTEASE CTPA"/>
    <property type="match status" value="1"/>
</dbReference>
<dbReference type="GO" id="GO:0006508">
    <property type="term" value="P:proteolysis"/>
    <property type="evidence" value="ECO:0007669"/>
    <property type="project" value="UniProtKB-KW"/>
</dbReference>
<dbReference type="InterPro" id="IPR041489">
    <property type="entry name" value="PDZ_6"/>
</dbReference>
<evidence type="ECO:0000313" key="7">
    <source>
        <dbReference type="Proteomes" id="UP000548582"/>
    </source>
</evidence>
<evidence type="ECO:0000313" key="6">
    <source>
        <dbReference type="EMBL" id="NMJ39635.1"/>
    </source>
</evidence>
<dbReference type="GO" id="GO:0030288">
    <property type="term" value="C:outer membrane-bounded periplasmic space"/>
    <property type="evidence" value="ECO:0007669"/>
    <property type="project" value="TreeGrafter"/>
</dbReference>
<dbReference type="SMART" id="SM00228">
    <property type="entry name" value="PDZ"/>
    <property type="match status" value="1"/>
</dbReference>
<dbReference type="CDD" id="cd07560">
    <property type="entry name" value="Peptidase_S41_CPP"/>
    <property type="match status" value="1"/>
</dbReference>
<dbReference type="Pfam" id="PF03572">
    <property type="entry name" value="Peptidase_S41"/>
    <property type="match status" value="1"/>
</dbReference>
<keyword evidence="3" id="KW-0378">Hydrolase</keyword>
<sequence>MRLVLGTGFAAILERHLEAASPADLIVWALAGLTDIDPSLSLRRSGRDVTLAVSGRALLTRTAPAMNGPDGPARAGGAAADDLTRFQEAAWAQSQLLRRAGAPRLIAESFEGIFAHLDPFSRYITPEEAQAARERRTGEAGLGLRLAPGRGAGAVIAAVSSSGPAARAGLRIGDRVLAIDGQALRTRDPGVAAGLLEGPAGSEVQLLVQQGRTRKEVRLVRTLPMGSPVTSERRDDILVIRIPTFSAQTDRQVAAALLGAIAQGRPRGVVLDLRGNRGGLLSQAAAVADIFLGEGEAFRTIGRHPDASRIYVTTGPDITDGLPVVTLVDGRTASSAEILAAALGDRGRAAVAGTVTMGKGTVQVVIPLPDGGELLISWSRLVMPAGWPLQLVGVIPGLCTAGGPERTAVNLAALQAGARPMGPVQAAERALRLPVREAEAERLRAACPPGDATESELAAARALAADPFAIVAALPR</sequence>
<dbReference type="GO" id="GO:0008236">
    <property type="term" value="F:serine-type peptidase activity"/>
    <property type="evidence" value="ECO:0007669"/>
    <property type="project" value="UniProtKB-KW"/>
</dbReference>
<evidence type="ECO:0000256" key="3">
    <source>
        <dbReference type="ARBA" id="ARBA00022801"/>
    </source>
</evidence>
<protein>
    <submittedName>
        <fullName evidence="6">PDZ domain-containing protein</fullName>
    </submittedName>
</protein>
<dbReference type="Proteomes" id="UP000548582">
    <property type="component" value="Unassembled WGS sequence"/>
</dbReference>
<dbReference type="Gene3D" id="2.30.42.10">
    <property type="match status" value="1"/>
</dbReference>
<evidence type="ECO:0000256" key="4">
    <source>
        <dbReference type="ARBA" id="ARBA00022825"/>
    </source>
</evidence>
<dbReference type="EMBL" id="JABBKX010000001">
    <property type="protein sequence ID" value="NMJ39635.1"/>
    <property type="molecule type" value="Genomic_DNA"/>
</dbReference>
<dbReference type="SUPFAM" id="SSF52096">
    <property type="entry name" value="ClpP/crotonase"/>
    <property type="match status" value="1"/>
</dbReference>
<dbReference type="GO" id="GO:0004175">
    <property type="term" value="F:endopeptidase activity"/>
    <property type="evidence" value="ECO:0007669"/>
    <property type="project" value="TreeGrafter"/>
</dbReference>
<keyword evidence="2" id="KW-0645">Protease</keyword>
<comment type="similarity">
    <text evidence="1">Belongs to the peptidase S41A family.</text>
</comment>
<feature type="domain" description="PDZ" evidence="5">
    <location>
        <begin position="128"/>
        <end position="185"/>
    </location>
</feature>
<dbReference type="RefSeq" id="WP_170051965.1">
    <property type="nucleotide sequence ID" value="NZ_JABBKX010000001.1"/>
</dbReference>
<dbReference type="PANTHER" id="PTHR32060">
    <property type="entry name" value="TAIL-SPECIFIC PROTEASE"/>
    <property type="match status" value="1"/>
</dbReference>
<dbReference type="InterPro" id="IPR001478">
    <property type="entry name" value="PDZ"/>
</dbReference>